<dbReference type="AlphaFoldDB" id="A0AAN9AD88"/>
<keyword evidence="2" id="KW-1185">Reference proteome</keyword>
<proteinExistence type="predicted"/>
<name>A0AAN9AD88_HALRR</name>
<reference evidence="1 2" key="1">
    <citation type="submission" date="2023-11" db="EMBL/GenBank/DDBJ databases">
        <title>Halocaridina rubra genome assembly.</title>
        <authorList>
            <person name="Smith C."/>
        </authorList>
    </citation>
    <scope>NUCLEOTIDE SEQUENCE [LARGE SCALE GENOMIC DNA]</scope>
    <source>
        <strain evidence="1">EP-1</strain>
        <tissue evidence="1">Whole</tissue>
    </source>
</reference>
<gene>
    <name evidence="1" type="ORF">SK128_014869</name>
</gene>
<organism evidence="1 2">
    <name type="scientific">Halocaridina rubra</name>
    <name type="common">Hawaiian red shrimp</name>
    <dbReference type="NCBI Taxonomy" id="373956"/>
    <lineage>
        <taxon>Eukaryota</taxon>
        <taxon>Metazoa</taxon>
        <taxon>Ecdysozoa</taxon>
        <taxon>Arthropoda</taxon>
        <taxon>Crustacea</taxon>
        <taxon>Multicrustacea</taxon>
        <taxon>Malacostraca</taxon>
        <taxon>Eumalacostraca</taxon>
        <taxon>Eucarida</taxon>
        <taxon>Decapoda</taxon>
        <taxon>Pleocyemata</taxon>
        <taxon>Caridea</taxon>
        <taxon>Atyoidea</taxon>
        <taxon>Atyidae</taxon>
        <taxon>Halocaridina</taxon>
    </lineage>
</organism>
<evidence type="ECO:0000313" key="1">
    <source>
        <dbReference type="EMBL" id="KAK7084293.1"/>
    </source>
</evidence>
<accession>A0AAN9AD88</accession>
<protein>
    <submittedName>
        <fullName evidence="1">Uncharacterized protein</fullName>
    </submittedName>
</protein>
<evidence type="ECO:0000313" key="2">
    <source>
        <dbReference type="Proteomes" id="UP001381693"/>
    </source>
</evidence>
<dbReference type="Proteomes" id="UP001381693">
    <property type="component" value="Unassembled WGS sequence"/>
</dbReference>
<comment type="caution">
    <text evidence="1">The sequence shown here is derived from an EMBL/GenBank/DDBJ whole genome shotgun (WGS) entry which is preliminary data.</text>
</comment>
<sequence length="83" mass="9732">MGKVLWKRNRLSREISIIGENIRVQRPDRRRSCFKPRSSPRGKHFNAACVIADYHEQTLAQGFSVIFQQLKSRQTMRPPVTNH</sequence>
<dbReference type="EMBL" id="JAXCGZ010002158">
    <property type="protein sequence ID" value="KAK7084293.1"/>
    <property type="molecule type" value="Genomic_DNA"/>
</dbReference>